<keyword evidence="5" id="KW-1185">Reference proteome</keyword>
<keyword evidence="2" id="KW-0663">Pyridoxal phosphate</keyword>
<dbReference type="RefSeq" id="WP_208235874.1">
    <property type="nucleotide sequence ID" value="NZ_JAGEPF010000001.1"/>
</dbReference>
<reference evidence="4 5" key="1">
    <citation type="submission" date="2021-03" db="EMBL/GenBank/DDBJ databases">
        <title>Actinomadura violae sp. nov., isolated from lichen in Thailand.</title>
        <authorList>
            <person name="Kanchanasin P."/>
            <person name="Saeng-In P."/>
            <person name="Phongsopitanun W."/>
            <person name="Yuki M."/>
            <person name="Kudo T."/>
            <person name="Ohkuma M."/>
            <person name="Tanasupawat S."/>
        </authorList>
    </citation>
    <scope>NUCLEOTIDE SEQUENCE [LARGE SCALE GENOMIC DNA]</scope>
    <source>
        <strain evidence="4 5">LCR2-06</strain>
    </source>
</reference>
<dbReference type="SUPFAM" id="SSF53686">
    <property type="entry name" value="Tryptophan synthase beta subunit-like PLP-dependent enzymes"/>
    <property type="match status" value="1"/>
</dbReference>
<accession>A0ABS3RJE4</accession>
<evidence type="ECO:0000313" key="4">
    <source>
        <dbReference type="EMBL" id="MBO2456204.1"/>
    </source>
</evidence>
<dbReference type="Proteomes" id="UP000680206">
    <property type="component" value="Unassembled WGS sequence"/>
</dbReference>
<protein>
    <submittedName>
        <fullName evidence="4">Pyridoxal-phosphate dependent enzyme</fullName>
    </submittedName>
</protein>
<name>A0ABS3RJE4_9ACTN</name>
<comment type="cofactor">
    <cofactor evidence="1">
        <name>pyridoxal 5'-phosphate</name>
        <dbReference type="ChEBI" id="CHEBI:597326"/>
    </cofactor>
</comment>
<gene>
    <name evidence="4" type="ORF">J4709_01210</name>
</gene>
<dbReference type="EMBL" id="JAGEPF010000001">
    <property type="protein sequence ID" value="MBO2456204.1"/>
    <property type="molecule type" value="Genomic_DNA"/>
</dbReference>
<sequence>MNALEILAAEERRGPVPRVRTFPLPAEWGVTLHLLDESVHPTGSLKHRTVRAMFRHALRTGRIREGTTIVEATGGNAAVAEAYFARLLGLPFVAVMPRRSSFEKIERIEQYGGTCRLVHPPLAIYDEARRIAEECGGHYMDYLANGSRAVAAEEGGDVGRVLFDLVTPEWVVVGAGSGVTSTAIGREISRRGLGTRLAVADPENSAYFPGWALGIDDYATGMPSRIEGIGRPRMEPGFTASLVDLVVPVPDAASIAGMRILQEVAGVCAGPSTGTALWAAFHLVAKMRRERRPGAIGMLICDDGALYKNTYYSEAWLDSKGLDPLPWVGAFRRFLETAKLPLTLEHL</sequence>
<dbReference type="PANTHER" id="PTHR10314">
    <property type="entry name" value="CYSTATHIONINE BETA-SYNTHASE"/>
    <property type="match status" value="1"/>
</dbReference>
<evidence type="ECO:0000256" key="2">
    <source>
        <dbReference type="ARBA" id="ARBA00022898"/>
    </source>
</evidence>
<dbReference type="InterPro" id="IPR001926">
    <property type="entry name" value="TrpB-like_PALP"/>
</dbReference>
<evidence type="ECO:0000259" key="3">
    <source>
        <dbReference type="Pfam" id="PF00291"/>
    </source>
</evidence>
<dbReference type="InterPro" id="IPR050214">
    <property type="entry name" value="Cys_Synth/Cystath_Beta-Synth"/>
</dbReference>
<dbReference type="InterPro" id="IPR036052">
    <property type="entry name" value="TrpB-like_PALP_sf"/>
</dbReference>
<proteinExistence type="predicted"/>
<dbReference type="Pfam" id="PF00291">
    <property type="entry name" value="PALP"/>
    <property type="match status" value="1"/>
</dbReference>
<dbReference type="Gene3D" id="3.40.50.1100">
    <property type="match status" value="2"/>
</dbReference>
<evidence type="ECO:0000256" key="1">
    <source>
        <dbReference type="ARBA" id="ARBA00001933"/>
    </source>
</evidence>
<organism evidence="4 5">
    <name type="scientific">Actinomadura violacea</name>
    <dbReference type="NCBI Taxonomy" id="2819934"/>
    <lineage>
        <taxon>Bacteria</taxon>
        <taxon>Bacillati</taxon>
        <taxon>Actinomycetota</taxon>
        <taxon>Actinomycetes</taxon>
        <taxon>Streptosporangiales</taxon>
        <taxon>Thermomonosporaceae</taxon>
        <taxon>Actinomadura</taxon>
    </lineage>
</organism>
<evidence type="ECO:0000313" key="5">
    <source>
        <dbReference type="Proteomes" id="UP000680206"/>
    </source>
</evidence>
<comment type="caution">
    <text evidence="4">The sequence shown here is derived from an EMBL/GenBank/DDBJ whole genome shotgun (WGS) entry which is preliminary data.</text>
</comment>
<feature type="domain" description="Tryptophan synthase beta chain-like PALP" evidence="3">
    <location>
        <begin position="13"/>
        <end position="302"/>
    </location>
</feature>